<dbReference type="GO" id="GO:0003824">
    <property type="term" value="F:catalytic activity"/>
    <property type="evidence" value="ECO:0007669"/>
    <property type="project" value="InterPro"/>
</dbReference>
<keyword evidence="5" id="KW-1185">Reference proteome</keyword>
<dbReference type="Proteomes" id="UP000663879">
    <property type="component" value="Unassembled WGS sequence"/>
</dbReference>
<accession>A0A814N0K0</accession>
<evidence type="ECO:0000313" key="5">
    <source>
        <dbReference type="Proteomes" id="UP000663879"/>
    </source>
</evidence>
<name>A0A814N0K0_9BILA</name>
<reference evidence="4" key="1">
    <citation type="submission" date="2021-02" db="EMBL/GenBank/DDBJ databases">
        <authorList>
            <person name="Nowell W R."/>
        </authorList>
    </citation>
    <scope>NUCLEOTIDE SEQUENCE</scope>
    <source>
        <strain evidence="4">Ploen Becks lab</strain>
    </source>
</reference>
<feature type="coiled-coil region" evidence="1">
    <location>
        <begin position="71"/>
        <end position="98"/>
    </location>
</feature>
<dbReference type="Pfam" id="PF03372">
    <property type="entry name" value="Exo_endo_phos"/>
    <property type="match status" value="1"/>
</dbReference>
<dbReference type="InterPro" id="IPR005135">
    <property type="entry name" value="Endo/exonuclease/phosphatase"/>
</dbReference>
<keyword evidence="1" id="KW-0175">Coiled coil</keyword>
<dbReference type="OrthoDB" id="7480989at2759"/>
<evidence type="ECO:0000313" key="4">
    <source>
        <dbReference type="EMBL" id="CAF1086701.1"/>
    </source>
</evidence>
<dbReference type="InterPro" id="IPR036691">
    <property type="entry name" value="Endo/exonu/phosph_ase_sf"/>
</dbReference>
<organism evidence="4 5">
    <name type="scientific">Brachionus calyciflorus</name>
    <dbReference type="NCBI Taxonomy" id="104777"/>
    <lineage>
        <taxon>Eukaryota</taxon>
        <taxon>Metazoa</taxon>
        <taxon>Spiralia</taxon>
        <taxon>Gnathifera</taxon>
        <taxon>Rotifera</taxon>
        <taxon>Eurotatoria</taxon>
        <taxon>Monogononta</taxon>
        <taxon>Pseudotrocha</taxon>
        <taxon>Ploima</taxon>
        <taxon>Brachionidae</taxon>
        <taxon>Brachionus</taxon>
    </lineage>
</organism>
<sequence length="657" mass="76920">MSIENMETDQADIATKIAEIKEIPTEKYITSKNSKRKREEEFNSNERQSKKDTTQLLTAMLDHQNEQDQLIEGLLNENKKLVELVHMLNQKIEKMEKKETPKMNWSNLFKKTEETDEKPETVEKTLQKIEAVSAMSVFSNEMSEREKRKKNLIIVGIEELDGNNENEKKNHDNYKINEILTVMKIDKKRVKEVIRFKSKHNHGKTAPILIKVDSEETKFKILKNSKELRNNSNFNKTFINLDLTPAERLEQKVLRDERKQKNEQEGNNSGYYWAIHNFLKITPENENKVNETENQKTFRHLKEANYPHPTSSNGYPQVPKNQELQTEIQMENLSICSLNCKNLLSNFNYVNELLEQVDIVFLQETWLKTAKQAKKVINKNFKFVHKSSMTPEYSVGRPHGGTGWIINKKFQKNIKIEFISDRISMCQINETYLIRVYMNFEGPTDSVVKLKALVSQILNLIDKIHLNNKDPNICILGDFNTDLEPDYLYTQKTDYTYKQNRIIKNDKDKTEILRCVTSRIDHVLVKENFAKKIEQVNILNEQDHQSNTSDHLAIKIDLKKLNINIEPKQKLKNNTTLTSKINWNDENTQESYAQNLRHKLLNKNIILKLNETNSENSKGNITEIINELGSTMRETIEEITSFNYNSKSINNKHVKKK</sequence>
<feature type="domain" description="Endonuclease/exonuclease/phosphatase" evidence="3">
    <location>
        <begin position="337"/>
        <end position="551"/>
    </location>
</feature>
<dbReference type="EMBL" id="CAJNOC010006830">
    <property type="protein sequence ID" value="CAF1086701.1"/>
    <property type="molecule type" value="Genomic_DNA"/>
</dbReference>
<protein>
    <recommendedName>
        <fullName evidence="3">Endonuclease/exonuclease/phosphatase domain-containing protein</fullName>
    </recommendedName>
</protein>
<dbReference type="Gene3D" id="3.60.10.10">
    <property type="entry name" value="Endonuclease/exonuclease/phosphatase"/>
    <property type="match status" value="1"/>
</dbReference>
<gene>
    <name evidence="4" type="ORF">OXX778_LOCUS20460</name>
</gene>
<proteinExistence type="predicted"/>
<dbReference type="SUPFAM" id="SSF56219">
    <property type="entry name" value="DNase I-like"/>
    <property type="match status" value="1"/>
</dbReference>
<evidence type="ECO:0000259" key="3">
    <source>
        <dbReference type="Pfam" id="PF03372"/>
    </source>
</evidence>
<dbReference type="AlphaFoldDB" id="A0A814N0K0"/>
<evidence type="ECO:0000256" key="1">
    <source>
        <dbReference type="SAM" id="Coils"/>
    </source>
</evidence>
<evidence type="ECO:0000256" key="2">
    <source>
        <dbReference type="SAM" id="MobiDB-lite"/>
    </source>
</evidence>
<comment type="caution">
    <text evidence="4">The sequence shown here is derived from an EMBL/GenBank/DDBJ whole genome shotgun (WGS) entry which is preliminary data.</text>
</comment>
<feature type="region of interest" description="Disordered" evidence="2">
    <location>
        <begin position="29"/>
        <end position="52"/>
    </location>
</feature>